<evidence type="ECO:0000256" key="2">
    <source>
        <dbReference type="ARBA" id="ARBA00022843"/>
    </source>
</evidence>
<keyword evidence="2" id="KW-0832">Ubl conjugation</keyword>
<dbReference type="InterPro" id="IPR036388">
    <property type="entry name" value="WH-like_DNA-bd_sf"/>
</dbReference>
<evidence type="ECO:0000256" key="1">
    <source>
        <dbReference type="ARBA" id="ARBA00022499"/>
    </source>
</evidence>
<dbReference type="InterPro" id="IPR036390">
    <property type="entry name" value="WH_DNA-bd_sf"/>
</dbReference>
<dbReference type="AlphaFoldDB" id="A0AAD3D3A8"/>
<dbReference type="Gene3D" id="3.30.230.130">
    <property type="entry name" value="Cullin, Chain C, Domain 2"/>
    <property type="match status" value="1"/>
</dbReference>
<dbReference type="InterPro" id="IPR036317">
    <property type="entry name" value="Cullin_homology_sf"/>
</dbReference>
<name>A0AAD3D3A8_9STRA</name>
<comment type="caution">
    <text evidence="4">The sequence shown here is derived from an EMBL/GenBank/DDBJ whole genome shotgun (WGS) entry which is preliminary data.</text>
</comment>
<dbReference type="GO" id="GO:0031625">
    <property type="term" value="F:ubiquitin protein ligase binding"/>
    <property type="evidence" value="ECO:0007669"/>
    <property type="project" value="InterPro"/>
</dbReference>
<dbReference type="InterPro" id="IPR059120">
    <property type="entry name" value="Cullin-like_AB"/>
</dbReference>
<protein>
    <submittedName>
        <fullName evidence="4">Cullin</fullName>
    </submittedName>
</protein>
<evidence type="ECO:0000259" key="3">
    <source>
        <dbReference type="SMART" id="SM00884"/>
    </source>
</evidence>
<keyword evidence="1" id="KW-1017">Isopeptide bond</keyword>
<dbReference type="InterPro" id="IPR019559">
    <property type="entry name" value="Cullin_neddylation_domain"/>
</dbReference>
<dbReference type="SMART" id="SM00884">
    <property type="entry name" value="Cullin_Nedd8"/>
    <property type="match status" value="1"/>
</dbReference>
<sequence length="173" mass="19492">MPLTYDLNVTSLQAIALNLMNGGKKKTYEELKQELRLDDSVLKPLMHSLSCGKYKVISKSPASNKINSTDSFVANAKFSSNTRKIRIPMASLDATHNAKKVDEDRNYAIEASIVGTMKARKALKHQQLVAEVLSQLAFFKPNPRAIKKRIESLIDREYLERSADDSQLYNYLA</sequence>
<dbReference type="InterPro" id="IPR045093">
    <property type="entry name" value="Cullin"/>
</dbReference>
<dbReference type="Gene3D" id="1.10.10.10">
    <property type="entry name" value="Winged helix-like DNA-binding domain superfamily/Winged helix DNA-binding domain"/>
    <property type="match status" value="1"/>
</dbReference>
<organism evidence="4 5">
    <name type="scientific">Chaetoceros tenuissimus</name>
    <dbReference type="NCBI Taxonomy" id="426638"/>
    <lineage>
        <taxon>Eukaryota</taxon>
        <taxon>Sar</taxon>
        <taxon>Stramenopiles</taxon>
        <taxon>Ochrophyta</taxon>
        <taxon>Bacillariophyta</taxon>
        <taxon>Coscinodiscophyceae</taxon>
        <taxon>Chaetocerotophycidae</taxon>
        <taxon>Chaetocerotales</taxon>
        <taxon>Chaetocerotaceae</taxon>
        <taxon>Chaetoceros</taxon>
    </lineage>
</organism>
<dbReference type="GO" id="GO:0006511">
    <property type="term" value="P:ubiquitin-dependent protein catabolic process"/>
    <property type="evidence" value="ECO:0007669"/>
    <property type="project" value="InterPro"/>
</dbReference>
<evidence type="ECO:0000313" key="4">
    <source>
        <dbReference type="EMBL" id="GFH56938.1"/>
    </source>
</evidence>
<keyword evidence="5" id="KW-1185">Reference proteome</keyword>
<feature type="domain" description="Cullin neddylation" evidence="3">
    <location>
        <begin position="101"/>
        <end position="167"/>
    </location>
</feature>
<accession>A0AAD3D3A8</accession>
<gene>
    <name evidence="4" type="ORF">CTEN210_13414</name>
</gene>
<reference evidence="4 5" key="1">
    <citation type="journal article" date="2021" name="Sci. Rep.">
        <title>The genome of the diatom Chaetoceros tenuissimus carries an ancient integrated fragment of an extant virus.</title>
        <authorList>
            <person name="Hongo Y."/>
            <person name="Kimura K."/>
            <person name="Takaki Y."/>
            <person name="Yoshida Y."/>
            <person name="Baba S."/>
            <person name="Kobayashi G."/>
            <person name="Nagasaki K."/>
            <person name="Hano T."/>
            <person name="Tomaru Y."/>
        </authorList>
    </citation>
    <scope>NUCLEOTIDE SEQUENCE [LARGE SCALE GENOMIC DNA]</scope>
    <source>
        <strain evidence="4 5">NIES-3715</strain>
    </source>
</reference>
<dbReference type="Proteomes" id="UP001054902">
    <property type="component" value="Unassembled WGS sequence"/>
</dbReference>
<dbReference type="Pfam" id="PF26557">
    <property type="entry name" value="Cullin_AB"/>
    <property type="match status" value="1"/>
</dbReference>
<dbReference type="SUPFAM" id="SSF75632">
    <property type="entry name" value="Cullin homology domain"/>
    <property type="match status" value="1"/>
</dbReference>
<dbReference type="PANTHER" id="PTHR11932">
    <property type="entry name" value="CULLIN"/>
    <property type="match status" value="1"/>
</dbReference>
<dbReference type="EMBL" id="BLLK01000057">
    <property type="protein sequence ID" value="GFH56938.1"/>
    <property type="molecule type" value="Genomic_DNA"/>
</dbReference>
<evidence type="ECO:0000313" key="5">
    <source>
        <dbReference type="Proteomes" id="UP001054902"/>
    </source>
</evidence>
<dbReference type="GO" id="GO:0031461">
    <property type="term" value="C:cullin-RING ubiquitin ligase complex"/>
    <property type="evidence" value="ECO:0007669"/>
    <property type="project" value="InterPro"/>
</dbReference>
<dbReference type="SUPFAM" id="SSF46785">
    <property type="entry name" value="Winged helix' DNA-binding domain"/>
    <property type="match status" value="1"/>
</dbReference>
<proteinExistence type="predicted"/>
<dbReference type="FunFam" id="1.10.10.10:FF:000014">
    <property type="entry name" value="Cullin 1"/>
    <property type="match status" value="1"/>
</dbReference>
<dbReference type="InterPro" id="IPR016157">
    <property type="entry name" value="Cullin_CS"/>
</dbReference>
<dbReference type="PROSITE" id="PS01256">
    <property type="entry name" value="CULLIN_1"/>
    <property type="match status" value="1"/>
</dbReference>
<dbReference type="Pfam" id="PF10557">
    <property type="entry name" value="Cullin_Nedd8"/>
    <property type="match status" value="1"/>
</dbReference>